<evidence type="ECO:0000256" key="5">
    <source>
        <dbReference type="ARBA" id="ARBA00022705"/>
    </source>
</evidence>
<evidence type="ECO:0000256" key="4">
    <source>
        <dbReference type="ARBA" id="ARBA00022695"/>
    </source>
</evidence>
<protein>
    <recommendedName>
        <fullName evidence="2">DNA-directed DNA polymerase</fullName>
        <ecNumber evidence="2">2.7.7.7</ecNumber>
    </recommendedName>
</protein>
<dbReference type="EC" id="2.7.7.7" evidence="2"/>
<proteinExistence type="inferred from homology"/>
<keyword evidence="10" id="KW-0496">Mitochondrion</keyword>
<gene>
    <name evidence="10" type="primary">dpo</name>
</gene>
<evidence type="ECO:0000256" key="3">
    <source>
        <dbReference type="ARBA" id="ARBA00022679"/>
    </source>
</evidence>
<keyword evidence="4" id="KW-0548">Nucleotidyltransferase</keyword>
<keyword evidence="5" id="KW-0235">DNA replication</keyword>
<dbReference type="GO" id="GO:0006260">
    <property type="term" value="P:DNA replication"/>
    <property type="evidence" value="ECO:0007669"/>
    <property type="project" value="UniProtKB-KW"/>
</dbReference>
<feature type="domain" description="DNA-directed DNA polymerase family B mitochondria/virus" evidence="9">
    <location>
        <begin position="6"/>
        <end position="63"/>
    </location>
</feature>
<keyword evidence="3" id="KW-0808">Transferase</keyword>
<comment type="catalytic activity">
    <reaction evidence="8">
        <text>DNA(n) + a 2'-deoxyribonucleoside 5'-triphosphate = DNA(n+1) + diphosphate</text>
        <dbReference type="Rhea" id="RHEA:22508"/>
        <dbReference type="Rhea" id="RHEA-COMP:17339"/>
        <dbReference type="Rhea" id="RHEA-COMP:17340"/>
        <dbReference type="ChEBI" id="CHEBI:33019"/>
        <dbReference type="ChEBI" id="CHEBI:61560"/>
        <dbReference type="ChEBI" id="CHEBI:173112"/>
        <dbReference type="EC" id="2.7.7.7"/>
    </reaction>
</comment>
<dbReference type="GO" id="GO:0000166">
    <property type="term" value="F:nucleotide binding"/>
    <property type="evidence" value="ECO:0007669"/>
    <property type="project" value="InterPro"/>
</dbReference>
<geneLocation type="mitochondrion" evidence="10"/>
<sequence length="86" mass="10017">MVKDFTNKQWSFLEVSSQYIMGDCKALFQILLTLFLTLKEEFPINPLQVLSAPSAAFKIWRTTQLPLLHQDRLTVYDFLIPTLILI</sequence>
<keyword evidence="7" id="KW-0238">DNA-binding</keyword>
<dbReference type="EMBL" id="KF591215">
    <property type="protein sequence ID" value="AHJ10964.1"/>
    <property type="molecule type" value="Genomic_DNA"/>
</dbReference>
<evidence type="ECO:0000256" key="1">
    <source>
        <dbReference type="ARBA" id="ARBA00005755"/>
    </source>
</evidence>
<evidence type="ECO:0000256" key="2">
    <source>
        <dbReference type="ARBA" id="ARBA00012417"/>
    </source>
</evidence>
<dbReference type="AlphaFoldDB" id="A0A0A7AMV6"/>
<organism evidence="10">
    <name type="scientific">Rhizophagus sp. DAOM 213198</name>
    <dbReference type="NCBI Taxonomy" id="1417302"/>
    <lineage>
        <taxon>Eukaryota</taxon>
        <taxon>Fungi</taxon>
        <taxon>Fungi incertae sedis</taxon>
        <taxon>Mucoromycota</taxon>
        <taxon>Glomeromycotina</taxon>
        <taxon>Glomeromycetes</taxon>
        <taxon>Glomerales</taxon>
        <taxon>Glomeraceae</taxon>
        <taxon>Rhizophagus</taxon>
    </lineage>
</organism>
<dbReference type="InterPro" id="IPR004868">
    <property type="entry name" value="DNA-dir_DNA_pol_B_mt/vir"/>
</dbReference>
<evidence type="ECO:0000259" key="9">
    <source>
        <dbReference type="Pfam" id="PF03175"/>
    </source>
</evidence>
<keyword evidence="6" id="KW-0239">DNA-directed DNA polymerase</keyword>
<reference evidence="10" key="1">
    <citation type="journal article" date="2014" name="Genome Biol. Evol.">
        <title>The mitochondrial genome of the glomeromycete Rhizophagus sp. DAOM 213198 reveals an unusual organization consisting of two circular chromosomes.</title>
        <authorList>
            <person name="Nadimi M."/>
            <person name="Stefani F.O."/>
            <person name="Hijri M."/>
        </authorList>
    </citation>
    <scope>NUCLEOTIDE SEQUENCE</scope>
    <source>
        <strain evidence="10">DAOM213198</strain>
    </source>
</reference>
<evidence type="ECO:0000313" key="10">
    <source>
        <dbReference type="EMBL" id="AHJ10964.1"/>
    </source>
</evidence>
<evidence type="ECO:0000256" key="6">
    <source>
        <dbReference type="ARBA" id="ARBA00022932"/>
    </source>
</evidence>
<dbReference type="Pfam" id="PF03175">
    <property type="entry name" value="DNA_pol_B_2"/>
    <property type="match status" value="1"/>
</dbReference>
<evidence type="ECO:0000256" key="8">
    <source>
        <dbReference type="ARBA" id="ARBA00049244"/>
    </source>
</evidence>
<dbReference type="GO" id="GO:0003887">
    <property type="term" value="F:DNA-directed DNA polymerase activity"/>
    <property type="evidence" value="ECO:0007669"/>
    <property type="project" value="UniProtKB-KW"/>
</dbReference>
<evidence type="ECO:0000256" key="7">
    <source>
        <dbReference type="ARBA" id="ARBA00023125"/>
    </source>
</evidence>
<comment type="similarity">
    <text evidence="1">Belongs to the DNA polymerase type-B family.</text>
</comment>
<name>A0A0A7AMV6_9GLOM</name>
<accession>A0A0A7AMV6</accession>
<dbReference type="GO" id="GO:0003677">
    <property type="term" value="F:DNA binding"/>
    <property type="evidence" value="ECO:0007669"/>
    <property type="project" value="UniProtKB-KW"/>
</dbReference>